<dbReference type="RefSeq" id="WP_206588127.1">
    <property type="nucleotide sequence ID" value="NZ_JAFKCU010000005.1"/>
</dbReference>
<reference evidence="2 3" key="1">
    <citation type="submission" date="2021-03" db="EMBL/GenBank/DDBJ databases">
        <title>novel species isolated from a fishpond in China.</title>
        <authorList>
            <person name="Lu H."/>
            <person name="Cai Z."/>
        </authorList>
    </citation>
    <scope>NUCLEOTIDE SEQUENCE [LARGE SCALE GENOMIC DNA]</scope>
    <source>
        <strain evidence="2 3">YJ13C</strain>
    </source>
</reference>
<dbReference type="EMBL" id="JAFKCU010000005">
    <property type="protein sequence ID" value="MBN7817456.1"/>
    <property type="molecule type" value="Genomic_DNA"/>
</dbReference>
<proteinExistence type="predicted"/>
<keyword evidence="3" id="KW-1185">Reference proteome</keyword>
<evidence type="ECO:0008006" key="4">
    <source>
        <dbReference type="Google" id="ProtNLM"/>
    </source>
</evidence>
<gene>
    <name evidence="2" type="ORF">J0A69_18590</name>
</gene>
<comment type="caution">
    <text evidence="2">The sequence shown here is derived from an EMBL/GenBank/DDBJ whole genome shotgun (WGS) entry which is preliminary data.</text>
</comment>
<organism evidence="2 3">
    <name type="scientific">Algoriphagus pacificus</name>
    <dbReference type="NCBI Taxonomy" id="2811234"/>
    <lineage>
        <taxon>Bacteria</taxon>
        <taxon>Pseudomonadati</taxon>
        <taxon>Bacteroidota</taxon>
        <taxon>Cytophagia</taxon>
        <taxon>Cytophagales</taxon>
        <taxon>Cyclobacteriaceae</taxon>
        <taxon>Algoriphagus</taxon>
    </lineage>
</organism>
<feature type="chain" id="PRO_5046031338" description="Peptidase S74 domain-containing protein" evidence="1">
    <location>
        <begin position="24"/>
        <end position="203"/>
    </location>
</feature>
<keyword evidence="1" id="KW-0732">Signal</keyword>
<evidence type="ECO:0000256" key="1">
    <source>
        <dbReference type="SAM" id="SignalP"/>
    </source>
</evidence>
<evidence type="ECO:0000313" key="3">
    <source>
        <dbReference type="Proteomes" id="UP000664480"/>
    </source>
</evidence>
<protein>
    <recommendedName>
        <fullName evidence="4">Peptidase S74 domain-containing protein</fullName>
    </recommendedName>
</protein>
<name>A0ABS3CMP3_9BACT</name>
<dbReference type="Proteomes" id="UP000664480">
    <property type="component" value="Unassembled WGS sequence"/>
</dbReference>
<evidence type="ECO:0000313" key="2">
    <source>
        <dbReference type="EMBL" id="MBN7817456.1"/>
    </source>
</evidence>
<sequence>MKKNTFKIIFFLLLMVGPTWAQAQAVTVPNNSGGNPFFLWAYGNNTSESHMRVGTDYGHQGDAALEIWQYVQGGTPPQPGKVIVNGNLGVGTVNPTSRLSVNGDIKAKEVKVELSGWSDFVFKPAYNLLPLNQLESYILENGHLPEVPDEKEVLTNGIELGAMDAKLLQKIEELTLYVIDLNKKLLEQEKLIESLRKSQEPEM</sequence>
<feature type="signal peptide" evidence="1">
    <location>
        <begin position="1"/>
        <end position="23"/>
    </location>
</feature>
<accession>A0ABS3CMP3</accession>